<gene>
    <name evidence="1" type="ordered locus">RPC_3752</name>
</gene>
<protein>
    <submittedName>
        <fullName evidence="1">Histidine kinase</fullName>
        <ecNumber evidence="1">2.7.3.-</ecNumber>
    </submittedName>
</protein>
<dbReference type="OrthoDB" id="9807052at2"/>
<dbReference type="HOGENOM" id="CLU_1884170_0_0_5"/>
<keyword evidence="1" id="KW-0418">Kinase</keyword>
<sequence>MPATTRELAAMLDPLPAHVVLLDEAGDIVVTNSGWRRFARENTLNDHAYCVGRNYLEICEQAFRSGVQDGRAVADGIRSVLNDNVEQFKLDYPCHSPTEQRWFRINVLRLQGLLNNYVAVMHVDITGQFAARACD</sequence>
<accession>Q20ZZ9</accession>
<dbReference type="RefSeq" id="WP_011474169.1">
    <property type="nucleotide sequence ID" value="NC_007925.1"/>
</dbReference>
<dbReference type="KEGG" id="rpc:RPC_3752"/>
<dbReference type="STRING" id="316056.RPC_3752"/>
<proteinExistence type="predicted"/>
<keyword evidence="1" id="KW-0808">Transferase</keyword>
<dbReference type="AlphaFoldDB" id="Q20ZZ9"/>
<dbReference type="EC" id="2.7.3.-" evidence="1"/>
<dbReference type="eggNOG" id="COG2202">
    <property type="taxonomic scope" value="Bacteria"/>
</dbReference>
<name>Q20ZZ9_RHOPB</name>
<reference evidence="1" key="1">
    <citation type="submission" date="2006-03" db="EMBL/GenBank/DDBJ databases">
        <title>Complete sequence of Rhodopseudomonas palustris BisB18.</title>
        <authorList>
            <consortium name="US DOE Joint Genome Institute"/>
            <person name="Copeland A."/>
            <person name="Lucas S."/>
            <person name="Lapidus A."/>
            <person name="Barry K."/>
            <person name="Detter J.C."/>
            <person name="Glavina del Rio T."/>
            <person name="Hammon N."/>
            <person name="Israni S."/>
            <person name="Dalin E."/>
            <person name="Tice H."/>
            <person name="Pitluck S."/>
            <person name="Chain P."/>
            <person name="Malfatti S."/>
            <person name="Shin M."/>
            <person name="Vergez L."/>
            <person name="Schmutz J."/>
            <person name="Larimer F."/>
            <person name="Land M."/>
            <person name="Hauser L."/>
            <person name="Pelletier D.A."/>
            <person name="Kyrpides N."/>
            <person name="Anderson I."/>
            <person name="Oda Y."/>
            <person name="Harwood C.S."/>
            <person name="Richardson P."/>
        </authorList>
    </citation>
    <scope>NUCLEOTIDE SEQUENCE [LARGE SCALE GENOMIC DNA]</scope>
    <source>
        <strain evidence="1">BisB18</strain>
    </source>
</reference>
<dbReference type="EMBL" id="CP000301">
    <property type="protein sequence ID" value="ABD89287.1"/>
    <property type="molecule type" value="Genomic_DNA"/>
</dbReference>
<dbReference type="GO" id="GO:0016301">
    <property type="term" value="F:kinase activity"/>
    <property type="evidence" value="ECO:0007669"/>
    <property type="project" value="UniProtKB-KW"/>
</dbReference>
<evidence type="ECO:0000313" key="1">
    <source>
        <dbReference type="EMBL" id="ABD89287.1"/>
    </source>
</evidence>
<organism evidence="1">
    <name type="scientific">Rhodopseudomonas palustris (strain BisB18)</name>
    <dbReference type="NCBI Taxonomy" id="316056"/>
    <lineage>
        <taxon>Bacteria</taxon>
        <taxon>Pseudomonadati</taxon>
        <taxon>Pseudomonadota</taxon>
        <taxon>Alphaproteobacteria</taxon>
        <taxon>Hyphomicrobiales</taxon>
        <taxon>Nitrobacteraceae</taxon>
        <taxon>Rhodopseudomonas</taxon>
    </lineage>
</organism>